<dbReference type="RefSeq" id="WP_042515649.1">
    <property type="nucleotide sequence ID" value="NZ_CP065739.1"/>
</dbReference>
<name>A0A7T2V4E7_9BACI</name>
<gene>
    <name evidence="1" type="ORF">I6G77_24785</name>
</gene>
<dbReference type="EMBL" id="CP065739">
    <property type="protein sequence ID" value="QPR77151.1"/>
    <property type="molecule type" value="Genomic_DNA"/>
</dbReference>
<accession>A0A7T2V4E7</accession>
<keyword evidence="2" id="KW-1185">Reference proteome</keyword>
<protein>
    <submittedName>
        <fullName evidence="1">Uncharacterized protein</fullName>
    </submittedName>
</protein>
<reference evidence="1 2" key="1">
    <citation type="submission" date="2020-12" db="EMBL/GenBank/DDBJ databases">
        <title>FDA dAtabase for Regulatory Grade micrObial Sequences (FDA-ARGOS): Supporting development and validation of Infectious Disease Dx tests.</title>
        <authorList>
            <person name="Nelson B."/>
            <person name="Plummer A."/>
            <person name="Tallon L."/>
            <person name="Sadzewicz L."/>
            <person name="Zhao X."/>
            <person name="Boylan J."/>
            <person name="Ott S."/>
            <person name="Bowen H."/>
            <person name="Vavikolanu K."/>
            <person name="Mehta A."/>
            <person name="Aluvathingal J."/>
            <person name="Nadendla S."/>
            <person name="Myers T."/>
            <person name="Yan Y."/>
            <person name="Sichtig H."/>
        </authorList>
    </citation>
    <scope>NUCLEOTIDE SEQUENCE [LARGE SCALE GENOMIC DNA]</scope>
    <source>
        <strain evidence="1 2">FDAARGOS_920</strain>
    </source>
</reference>
<proteinExistence type="predicted"/>
<evidence type="ECO:0000313" key="1">
    <source>
        <dbReference type="EMBL" id="QPR77151.1"/>
    </source>
</evidence>
<dbReference type="Proteomes" id="UP000594791">
    <property type="component" value="Chromosome"/>
</dbReference>
<sequence>MEETKTSLRVKVRKEYLPFFKDLRTKHIFEQHSSFFTLCACVGQRLGKIDESYKGIELCQAYTFTTYEKTILQSLIYNKTKQLTEEREMFAEAEKYADAGFRFLIEGPFSSVTIKLESGEYSLHSGREEELEKLMAGYVLELVEGVPF</sequence>
<organism evidence="1 2">
    <name type="scientific">Bacillus tropicus</name>
    <dbReference type="NCBI Taxonomy" id="2026188"/>
    <lineage>
        <taxon>Bacteria</taxon>
        <taxon>Bacillati</taxon>
        <taxon>Bacillota</taxon>
        <taxon>Bacilli</taxon>
        <taxon>Bacillales</taxon>
        <taxon>Bacillaceae</taxon>
        <taxon>Bacillus</taxon>
        <taxon>Bacillus cereus group</taxon>
    </lineage>
</organism>
<evidence type="ECO:0000313" key="2">
    <source>
        <dbReference type="Proteomes" id="UP000594791"/>
    </source>
</evidence>